<gene>
    <name evidence="10" type="ORF">GCM10009721_26390</name>
</gene>
<evidence type="ECO:0000256" key="3">
    <source>
        <dbReference type="ARBA" id="ARBA00022448"/>
    </source>
</evidence>
<evidence type="ECO:0000256" key="4">
    <source>
        <dbReference type="ARBA" id="ARBA00022475"/>
    </source>
</evidence>
<feature type="transmembrane region" description="Helical" evidence="9">
    <location>
        <begin position="97"/>
        <end position="119"/>
    </location>
</feature>
<comment type="subcellular location">
    <subcellularLocation>
        <location evidence="1">Cell membrane</location>
        <topology evidence="1">Multi-pass membrane protein</topology>
    </subcellularLocation>
</comment>
<keyword evidence="4" id="KW-1003">Cell membrane</keyword>
<dbReference type="InterPro" id="IPR034294">
    <property type="entry name" value="Aquaporin_transptr"/>
</dbReference>
<dbReference type="PANTHER" id="PTHR19139">
    <property type="entry name" value="AQUAPORIN TRANSPORTER"/>
    <property type="match status" value="1"/>
</dbReference>
<feature type="transmembrane region" description="Helical" evidence="9">
    <location>
        <begin position="139"/>
        <end position="162"/>
    </location>
</feature>
<keyword evidence="11" id="KW-1185">Reference proteome</keyword>
<feature type="transmembrane region" description="Helical" evidence="9">
    <location>
        <begin position="217"/>
        <end position="238"/>
    </location>
</feature>
<dbReference type="PANTHER" id="PTHR19139:SF199">
    <property type="entry name" value="MIP17260P"/>
    <property type="match status" value="1"/>
</dbReference>
<dbReference type="SUPFAM" id="SSF81338">
    <property type="entry name" value="Aquaporin-like"/>
    <property type="match status" value="1"/>
</dbReference>
<proteinExistence type="inferred from homology"/>
<dbReference type="NCBIfam" id="TIGR00861">
    <property type="entry name" value="MIP"/>
    <property type="match status" value="1"/>
</dbReference>
<keyword evidence="6 9" id="KW-1133">Transmembrane helix</keyword>
<evidence type="ECO:0000256" key="5">
    <source>
        <dbReference type="ARBA" id="ARBA00022692"/>
    </source>
</evidence>
<keyword evidence="7 9" id="KW-0472">Membrane</keyword>
<evidence type="ECO:0000313" key="10">
    <source>
        <dbReference type="EMBL" id="GGM98081.1"/>
    </source>
</evidence>
<dbReference type="InterPro" id="IPR023271">
    <property type="entry name" value="Aquaporin-like"/>
</dbReference>
<evidence type="ECO:0000313" key="11">
    <source>
        <dbReference type="Proteomes" id="UP000623461"/>
    </source>
</evidence>
<dbReference type="InterPro" id="IPR000425">
    <property type="entry name" value="MIP"/>
</dbReference>
<evidence type="ECO:0000256" key="8">
    <source>
        <dbReference type="RuleBase" id="RU000477"/>
    </source>
</evidence>
<dbReference type="Pfam" id="PF00230">
    <property type="entry name" value="MIP"/>
    <property type="match status" value="1"/>
</dbReference>
<feature type="transmembrane region" description="Helical" evidence="9">
    <location>
        <begin position="174"/>
        <end position="197"/>
    </location>
</feature>
<evidence type="ECO:0000256" key="9">
    <source>
        <dbReference type="SAM" id="Phobius"/>
    </source>
</evidence>
<dbReference type="PROSITE" id="PS00221">
    <property type="entry name" value="MIP"/>
    <property type="match status" value="1"/>
</dbReference>
<dbReference type="InterPro" id="IPR022357">
    <property type="entry name" value="MIP_CS"/>
</dbReference>
<dbReference type="EMBL" id="BMNZ01000004">
    <property type="protein sequence ID" value="GGM98081.1"/>
    <property type="molecule type" value="Genomic_DNA"/>
</dbReference>
<keyword evidence="5 8" id="KW-0812">Transmembrane</keyword>
<evidence type="ECO:0000256" key="2">
    <source>
        <dbReference type="ARBA" id="ARBA00006175"/>
    </source>
</evidence>
<evidence type="ECO:0000256" key="1">
    <source>
        <dbReference type="ARBA" id="ARBA00004651"/>
    </source>
</evidence>
<protein>
    <submittedName>
        <fullName evidence="10">Aquaporin Z</fullName>
    </submittedName>
</protein>
<comment type="caution">
    <text evidence="10">The sequence shown here is derived from an EMBL/GenBank/DDBJ whole genome shotgun (WGS) entry which is preliminary data.</text>
</comment>
<feature type="transmembrane region" description="Helical" evidence="9">
    <location>
        <begin position="46"/>
        <end position="68"/>
    </location>
</feature>
<keyword evidence="3 8" id="KW-0813">Transport</keyword>
<organism evidence="10 11">
    <name type="scientific">Terrabacter tumescens</name>
    <dbReference type="NCBI Taxonomy" id="60443"/>
    <lineage>
        <taxon>Bacteria</taxon>
        <taxon>Bacillati</taxon>
        <taxon>Actinomycetota</taxon>
        <taxon>Actinomycetes</taxon>
        <taxon>Micrococcales</taxon>
        <taxon>Intrasporangiaceae</taxon>
        <taxon>Terrabacter</taxon>
    </lineage>
</organism>
<dbReference type="PROSITE" id="PS51257">
    <property type="entry name" value="PROKAR_LIPOPROTEIN"/>
    <property type="match status" value="1"/>
</dbReference>
<name>A0ABQ2I4I5_9MICO</name>
<sequence length="275" mass="27877">MYTPKMSSRLAVEALGTFWLVFIGCGSAIFSAKFPVQGLNGQVTQLGIGLLGVGLAFGLAVTTMAYAVGHVSGAHFNPAVTIGIAVAKRFEWREVPAYVGAQLVGGLLAGGALAGLLSSTGRPVTGNLAANGYGAHSPGGFGVGGVLIVEALVTAFFVYIILGATKDDAPKGFAPLAIGFGLLLAHLVAIPVSNASINPARSTAVAFFNGNGAPGQLWAFWVAPIVGGLIAGTTFAWITGERRDAMDISGSTDMVDNAAVDEAGRPILDVDSTEG</sequence>
<reference evidence="11" key="1">
    <citation type="journal article" date="2019" name="Int. J. Syst. Evol. Microbiol.">
        <title>The Global Catalogue of Microorganisms (GCM) 10K type strain sequencing project: providing services to taxonomists for standard genome sequencing and annotation.</title>
        <authorList>
            <consortium name="The Broad Institute Genomics Platform"/>
            <consortium name="The Broad Institute Genome Sequencing Center for Infectious Disease"/>
            <person name="Wu L."/>
            <person name="Ma J."/>
        </authorList>
    </citation>
    <scope>NUCLEOTIDE SEQUENCE [LARGE SCALE GENOMIC DNA]</scope>
    <source>
        <strain evidence="11">JCM 1365</strain>
    </source>
</reference>
<evidence type="ECO:0000256" key="6">
    <source>
        <dbReference type="ARBA" id="ARBA00022989"/>
    </source>
</evidence>
<evidence type="ECO:0000256" key="7">
    <source>
        <dbReference type="ARBA" id="ARBA00023136"/>
    </source>
</evidence>
<dbReference type="Proteomes" id="UP000623461">
    <property type="component" value="Unassembled WGS sequence"/>
</dbReference>
<feature type="transmembrane region" description="Helical" evidence="9">
    <location>
        <begin position="12"/>
        <end position="34"/>
    </location>
</feature>
<dbReference type="RefSeq" id="WP_030196958.1">
    <property type="nucleotide sequence ID" value="NZ_BMNZ01000004.1"/>
</dbReference>
<dbReference type="NCBIfam" id="NF003838">
    <property type="entry name" value="PRK05420.1"/>
    <property type="match status" value="1"/>
</dbReference>
<accession>A0ABQ2I4I5</accession>
<comment type="similarity">
    <text evidence="2 8">Belongs to the MIP/aquaporin (TC 1.A.8) family.</text>
</comment>
<dbReference type="PRINTS" id="PR00783">
    <property type="entry name" value="MINTRINSICP"/>
</dbReference>
<dbReference type="Gene3D" id="1.20.1080.10">
    <property type="entry name" value="Glycerol uptake facilitator protein"/>
    <property type="match status" value="1"/>
</dbReference>